<protein>
    <submittedName>
        <fullName evidence="1">Uncharacterized protein</fullName>
    </submittedName>
</protein>
<evidence type="ECO:0000313" key="1">
    <source>
        <dbReference type="EMBL" id="THC88613.1"/>
    </source>
</evidence>
<accession>A0A4S3J1H8</accession>
<evidence type="ECO:0000313" key="2">
    <source>
        <dbReference type="Proteomes" id="UP000308092"/>
    </source>
</evidence>
<reference evidence="1 2" key="1">
    <citation type="submission" date="2019-03" db="EMBL/GenBank/DDBJ databases">
        <title>The genome sequence of a newly discovered highly antifungal drug resistant Aspergillus species, Aspergillus tanneri NIH 1004.</title>
        <authorList>
            <person name="Mounaud S."/>
            <person name="Singh I."/>
            <person name="Joardar V."/>
            <person name="Pakala S."/>
            <person name="Pakala S."/>
            <person name="Venepally P."/>
            <person name="Hoover J."/>
            <person name="Nierman W."/>
            <person name="Chung J."/>
            <person name="Losada L."/>
        </authorList>
    </citation>
    <scope>NUCLEOTIDE SEQUENCE [LARGE SCALE GENOMIC DNA]</scope>
    <source>
        <strain evidence="1 2">NIH1004</strain>
    </source>
</reference>
<dbReference type="AlphaFoldDB" id="A0A4S3J1H8"/>
<dbReference type="Proteomes" id="UP000308092">
    <property type="component" value="Unassembled WGS sequence"/>
</dbReference>
<proteinExistence type="predicted"/>
<keyword evidence="2" id="KW-1185">Reference proteome</keyword>
<dbReference type="VEuPathDB" id="FungiDB:EYZ11_011943"/>
<name>A0A4S3J1H8_9EURO</name>
<dbReference type="Gene3D" id="3.90.180.10">
    <property type="entry name" value="Medium-chain alcohol dehydrogenases, catalytic domain"/>
    <property type="match status" value="1"/>
</dbReference>
<comment type="caution">
    <text evidence="1">The sequence shown here is derived from an EMBL/GenBank/DDBJ whole genome shotgun (WGS) entry which is preliminary data.</text>
</comment>
<dbReference type="EMBL" id="SOSA01000804">
    <property type="protein sequence ID" value="THC88613.1"/>
    <property type="molecule type" value="Genomic_DNA"/>
</dbReference>
<gene>
    <name evidence="1" type="ORF">EYZ11_011943</name>
</gene>
<dbReference type="SUPFAM" id="SSF50129">
    <property type="entry name" value="GroES-like"/>
    <property type="match status" value="1"/>
</dbReference>
<organism evidence="1 2">
    <name type="scientific">Aspergillus tanneri</name>
    <dbReference type="NCBI Taxonomy" id="1220188"/>
    <lineage>
        <taxon>Eukaryota</taxon>
        <taxon>Fungi</taxon>
        <taxon>Dikarya</taxon>
        <taxon>Ascomycota</taxon>
        <taxon>Pezizomycotina</taxon>
        <taxon>Eurotiomycetes</taxon>
        <taxon>Eurotiomycetidae</taxon>
        <taxon>Eurotiales</taxon>
        <taxon>Aspergillaceae</taxon>
        <taxon>Aspergillus</taxon>
        <taxon>Aspergillus subgen. Circumdati</taxon>
    </lineage>
</organism>
<sequence>MSGFRGVEPIGEGVIMGHEVTGKVIETDDVVKTVKKDDMIVTAFATSW</sequence>
<dbReference type="InterPro" id="IPR011032">
    <property type="entry name" value="GroES-like_sf"/>
</dbReference>